<keyword evidence="2" id="KW-1185">Reference proteome</keyword>
<evidence type="ECO:0000313" key="2">
    <source>
        <dbReference type="Proteomes" id="UP001054252"/>
    </source>
</evidence>
<accession>A0AAV5J8S7</accession>
<name>A0AAV5J8S7_9ROSI</name>
<dbReference type="AlphaFoldDB" id="A0AAV5J8S7"/>
<organism evidence="1 2">
    <name type="scientific">Rubroshorea leprosula</name>
    <dbReference type="NCBI Taxonomy" id="152421"/>
    <lineage>
        <taxon>Eukaryota</taxon>
        <taxon>Viridiplantae</taxon>
        <taxon>Streptophyta</taxon>
        <taxon>Embryophyta</taxon>
        <taxon>Tracheophyta</taxon>
        <taxon>Spermatophyta</taxon>
        <taxon>Magnoliopsida</taxon>
        <taxon>eudicotyledons</taxon>
        <taxon>Gunneridae</taxon>
        <taxon>Pentapetalae</taxon>
        <taxon>rosids</taxon>
        <taxon>malvids</taxon>
        <taxon>Malvales</taxon>
        <taxon>Dipterocarpaceae</taxon>
        <taxon>Rubroshorea</taxon>
    </lineage>
</organism>
<gene>
    <name evidence="1" type="ORF">SLEP1_g19585</name>
</gene>
<evidence type="ECO:0000313" key="1">
    <source>
        <dbReference type="EMBL" id="GKV07877.1"/>
    </source>
</evidence>
<reference evidence="1 2" key="1">
    <citation type="journal article" date="2021" name="Commun. Biol.">
        <title>The genome of Shorea leprosula (Dipterocarpaceae) highlights the ecological relevance of drought in aseasonal tropical rainforests.</title>
        <authorList>
            <person name="Ng K.K.S."/>
            <person name="Kobayashi M.J."/>
            <person name="Fawcett J.A."/>
            <person name="Hatakeyama M."/>
            <person name="Paape T."/>
            <person name="Ng C.H."/>
            <person name="Ang C.C."/>
            <person name="Tnah L.H."/>
            <person name="Lee C.T."/>
            <person name="Nishiyama T."/>
            <person name="Sese J."/>
            <person name="O'Brien M.J."/>
            <person name="Copetti D."/>
            <person name="Mohd Noor M.I."/>
            <person name="Ong R.C."/>
            <person name="Putra M."/>
            <person name="Sireger I.Z."/>
            <person name="Indrioko S."/>
            <person name="Kosugi Y."/>
            <person name="Izuno A."/>
            <person name="Isagi Y."/>
            <person name="Lee S.L."/>
            <person name="Shimizu K.K."/>
        </authorList>
    </citation>
    <scope>NUCLEOTIDE SEQUENCE [LARGE SCALE GENOMIC DNA]</scope>
    <source>
        <strain evidence="1">214</strain>
    </source>
</reference>
<dbReference type="Proteomes" id="UP001054252">
    <property type="component" value="Unassembled WGS sequence"/>
</dbReference>
<protein>
    <submittedName>
        <fullName evidence="1">Uncharacterized protein</fullName>
    </submittedName>
</protein>
<sequence length="33" mass="3878">MHLQACSRHLLYRPQRKGSYPEVSCPRILLPRA</sequence>
<dbReference type="EMBL" id="BPVZ01000028">
    <property type="protein sequence ID" value="GKV07877.1"/>
    <property type="molecule type" value="Genomic_DNA"/>
</dbReference>
<proteinExistence type="predicted"/>
<comment type="caution">
    <text evidence="1">The sequence shown here is derived from an EMBL/GenBank/DDBJ whole genome shotgun (WGS) entry which is preliminary data.</text>
</comment>